<dbReference type="NCBIfam" id="TIGR04183">
    <property type="entry name" value="Por_Secre_tail"/>
    <property type="match status" value="1"/>
</dbReference>
<protein>
    <submittedName>
        <fullName evidence="2">T9SS type A sorting domain-containing protein</fullName>
    </submittedName>
</protein>
<dbReference type="Gene3D" id="2.60.40.4070">
    <property type="match status" value="1"/>
</dbReference>
<evidence type="ECO:0000313" key="2">
    <source>
        <dbReference type="EMBL" id="HDI83141.1"/>
    </source>
</evidence>
<gene>
    <name evidence="2" type="ORF">ENF18_05060</name>
</gene>
<reference evidence="2" key="1">
    <citation type="journal article" date="2020" name="mSystems">
        <title>Genome- and Community-Level Interaction Insights into Carbon Utilization and Element Cycling Functions of Hydrothermarchaeota in Hydrothermal Sediment.</title>
        <authorList>
            <person name="Zhou Z."/>
            <person name="Liu Y."/>
            <person name="Xu W."/>
            <person name="Pan J."/>
            <person name="Luo Z.H."/>
            <person name="Li M."/>
        </authorList>
    </citation>
    <scope>NUCLEOTIDE SEQUENCE [LARGE SCALE GENOMIC DNA]</scope>
    <source>
        <strain evidence="2">HyVt-102</strain>
    </source>
</reference>
<evidence type="ECO:0000259" key="1">
    <source>
        <dbReference type="Pfam" id="PF13860"/>
    </source>
</evidence>
<dbReference type="AlphaFoldDB" id="A0A7C0ZEM9"/>
<feature type="non-terminal residue" evidence="2">
    <location>
        <position position="1"/>
    </location>
</feature>
<dbReference type="EMBL" id="DQWE01000242">
    <property type="protein sequence ID" value="HDI83141.1"/>
    <property type="molecule type" value="Genomic_DNA"/>
</dbReference>
<organism evidence="2">
    <name type="scientific">candidate division WOR-3 bacterium</name>
    <dbReference type="NCBI Taxonomy" id="2052148"/>
    <lineage>
        <taxon>Bacteria</taxon>
        <taxon>Bacteria division WOR-3</taxon>
    </lineage>
</organism>
<dbReference type="InterPro" id="IPR026444">
    <property type="entry name" value="Secre_tail"/>
</dbReference>
<dbReference type="InterPro" id="IPR025965">
    <property type="entry name" value="FlgD/Vpr_Ig-like"/>
</dbReference>
<proteinExistence type="predicted"/>
<dbReference type="Pfam" id="PF13860">
    <property type="entry name" value="FlgD_ig"/>
    <property type="match status" value="1"/>
</dbReference>
<sequence>NGYGIFCNVSIDGGLSFLDTPIAVTDTLNNDARYAFVAIGADEKIYVVWQDSRLGNSDIYFSKGEIITGIEENNSYSSPISFELMESYPNPFNASTSIKYTLPTRAHIELNIYNIQGQLVRTLLSGEKSPGTHKVNWDGRNERGRNVSSGIYFYQLKMAGGIQKTRKMILLK</sequence>
<name>A0A7C0ZEM9_UNCW3</name>
<dbReference type="Proteomes" id="UP000885847">
    <property type="component" value="Unassembled WGS sequence"/>
</dbReference>
<feature type="domain" description="FlgD/Vpr Ig-like" evidence="1">
    <location>
        <begin position="94"/>
        <end position="157"/>
    </location>
</feature>
<accession>A0A7C0ZEM9</accession>
<comment type="caution">
    <text evidence="2">The sequence shown here is derived from an EMBL/GenBank/DDBJ whole genome shotgun (WGS) entry which is preliminary data.</text>
</comment>